<gene>
    <name evidence="5" type="ORF">METZ01_LOCUS74714</name>
</gene>
<dbReference type="SUPFAM" id="SSF69593">
    <property type="entry name" value="Glycerol-3-phosphate (1)-acyltransferase"/>
    <property type="match status" value="1"/>
</dbReference>
<accession>A0A381U0U5</accession>
<dbReference type="GO" id="GO:0003841">
    <property type="term" value="F:1-acylglycerol-3-phosphate O-acyltransferase activity"/>
    <property type="evidence" value="ECO:0007669"/>
    <property type="project" value="TreeGrafter"/>
</dbReference>
<evidence type="ECO:0000259" key="4">
    <source>
        <dbReference type="SMART" id="SM00563"/>
    </source>
</evidence>
<dbReference type="CDD" id="cd07989">
    <property type="entry name" value="LPLAT_AGPAT-like"/>
    <property type="match status" value="1"/>
</dbReference>
<dbReference type="EMBL" id="UINC01005522">
    <property type="protein sequence ID" value="SVA21860.1"/>
    <property type="molecule type" value="Genomic_DNA"/>
</dbReference>
<organism evidence="5">
    <name type="scientific">marine metagenome</name>
    <dbReference type="NCBI Taxonomy" id="408172"/>
    <lineage>
        <taxon>unclassified sequences</taxon>
        <taxon>metagenomes</taxon>
        <taxon>ecological metagenomes</taxon>
    </lineage>
</organism>
<reference evidence="5" key="1">
    <citation type="submission" date="2018-05" db="EMBL/GenBank/DDBJ databases">
        <authorList>
            <person name="Lanie J.A."/>
            <person name="Ng W.-L."/>
            <person name="Kazmierczak K.M."/>
            <person name="Andrzejewski T.M."/>
            <person name="Davidsen T.M."/>
            <person name="Wayne K.J."/>
            <person name="Tettelin H."/>
            <person name="Glass J.I."/>
            <person name="Rusch D."/>
            <person name="Podicherti R."/>
            <person name="Tsui H.-C.T."/>
            <person name="Winkler M.E."/>
        </authorList>
    </citation>
    <scope>NUCLEOTIDE SEQUENCE</scope>
</reference>
<evidence type="ECO:0000256" key="3">
    <source>
        <dbReference type="SAM" id="Phobius"/>
    </source>
</evidence>
<dbReference type="SMART" id="SM00563">
    <property type="entry name" value="PlsC"/>
    <property type="match status" value="1"/>
</dbReference>
<sequence>MENIGLPKYIKPRPYWVQYLSAYIVFFLGIFVGKIRVQGRWNIPKEGPIVLASNHFAYFDPFLLVYAIHRPIDFIMQKELGIEPQFLFAPMIYGAILTDRNKVGPSMVKQSLNTIKNGKILGIFPEGGITSPVLTKAKPGAVYLASIAKATVLPVSVRGASDAWDNIFRGVRSRIHVNIGKPFGPFDIKGPKEEKSKKLETASRELMCRIAALLPDEKHGEFSGDPSIPIYQKENGLQTI</sequence>
<keyword evidence="1" id="KW-0808">Transferase</keyword>
<dbReference type="Pfam" id="PF01553">
    <property type="entry name" value="Acyltransferase"/>
    <property type="match status" value="1"/>
</dbReference>
<dbReference type="AlphaFoldDB" id="A0A381U0U5"/>
<keyword evidence="2" id="KW-0012">Acyltransferase</keyword>
<feature type="transmembrane region" description="Helical" evidence="3">
    <location>
        <begin position="16"/>
        <end position="35"/>
    </location>
</feature>
<feature type="domain" description="Phospholipid/glycerol acyltransferase" evidence="4">
    <location>
        <begin position="49"/>
        <end position="160"/>
    </location>
</feature>
<keyword evidence="3" id="KW-0472">Membrane</keyword>
<keyword evidence="3" id="KW-1133">Transmembrane helix</keyword>
<evidence type="ECO:0000256" key="1">
    <source>
        <dbReference type="ARBA" id="ARBA00022679"/>
    </source>
</evidence>
<protein>
    <recommendedName>
        <fullName evidence="4">Phospholipid/glycerol acyltransferase domain-containing protein</fullName>
    </recommendedName>
</protein>
<dbReference type="PANTHER" id="PTHR10434">
    <property type="entry name" value="1-ACYL-SN-GLYCEROL-3-PHOSPHATE ACYLTRANSFERASE"/>
    <property type="match status" value="1"/>
</dbReference>
<evidence type="ECO:0000256" key="2">
    <source>
        <dbReference type="ARBA" id="ARBA00023315"/>
    </source>
</evidence>
<name>A0A381U0U5_9ZZZZ</name>
<dbReference type="GO" id="GO:0006654">
    <property type="term" value="P:phosphatidic acid biosynthetic process"/>
    <property type="evidence" value="ECO:0007669"/>
    <property type="project" value="TreeGrafter"/>
</dbReference>
<keyword evidence="3" id="KW-0812">Transmembrane</keyword>
<dbReference type="InterPro" id="IPR002123">
    <property type="entry name" value="Plipid/glycerol_acylTrfase"/>
</dbReference>
<proteinExistence type="predicted"/>
<dbReference type="PANTHER" id="PTHR10434:SF40">
    <property type="entry name" value="1-ACYL-SN-GLYCEROL-3-PHOSPHATE ACYLTRANSFERASE"/>
    <property type="match status" value="1"/>
</dbReference>
<evidence type="ECO:0000313" key="5">
    <source>
        <dbReference type="EMBL" id="SVA21860.1"/>
    </source>
</evidence>